<reference evidence="1 3" key="1">
    <citation type="submission" date="2015-07" db="EMBL/GenBank/DDBJ databases">
        <title>Fjat-14205 dsm 2895.</title>
        <authorList>
            <person name="Liu B."/>
            <person name="Wang J."/>
            <person name="Zhu Y."/>
            <person name="Liu G."/>
            <person name="Chen Q."/>
            <person name="Chen Z."/>
            <person name="Lan J."/>
            <person name="Che J."/>
            <person name="Ge C."/>
            <person name="Shi H."/>
            <person name="Pan Z."/>
            <person name="Liu X."/>
        </authorList>
    </citation>
    <scope>NUCLEOTIDE SEQUENCE [LARGE SCALE GENOMIC DNA]</scope>
    <source>
        <strain evidence="1 3">DSM 2895</strain>
    </source>
</reference>
<dbReference type="Proteomes" id="UP000182836">
    <property type="component" value="Unassembled WGS sequence"/>
</dbReference>
<protein>
    <submittedName>
        <fullName evidence="1">Uncharacterized protein</fullName>
    </submittedName>
</protein>
<proteinExistence type="predicted"/>
<dbReference type="PATRIC" id="fig|47500.9.peg.5207"/>
<dbReference type="OrthoDB" id="9784984at2"/>
<evidence type="ECO:0000313" key="1">
    <source>
        <dbReference type="EMBL" id="KON97106.1"/>
    </source>
</evidence>
<dbReference type="EMBL" id="LGUG01000004">
    <property type="protein sequence ID" value="KON97106.1"/>
    <property type="molecule type" value="Genomic_DNA"/>
</dbReference>
<dbReference type="Proteomes" id="UP000037269">
    <property type="component" value="Unassembled WGS sequence"/>
</dbReference>
<reference evidence="2" key="2">
    <citation type="submission" date="2016-10" db="EMBL/GenBank/DDBJ databases">
        <authorList>
            <person name="de Groot N.N."/>
        </authorList>
    </citation>
    <scope>NUCLEOTIDE SEQUENCE [LARGE SCALE GENOMIC DNA]</scope>
    <source>
        <strain evidence="2">DSM 2895</strain>
    </source>
</reference>
<sequence length="75" mass="8124">MDSTDELDLMKKVRAGDMKTFQELVCPHEQTTGLQYGADDSGFVAVGRESGAVHIHRNISDDQAKGHLSISHLAG</sequence>
<name>A0A0D1WDW1_ANEMI</name>
<dbReference type="AlphaFoldDB" id="A0A0D1WDW1"/>
<organism evidence="1 3">
    <name type="scientific">Aneurinibacillus migulanus</name>
    <name type="common">Bacillus migulanus</name>
    <dbReference type="NCBI Taxonomy" id="47500"/>
    <lineage>
        <taxon>Bacteria</taxon>
        <taxon>Bacillati</taxon>
        <taxon>Bacillota</taxon>
        <taxon>Bacilli</taxon>
        <taxon>Bacillales</taxon>
        <taxon>Paenibacillaceae</taxon>
        <taxon>Aneurinibacillus group</taxon>
        <taxon>Aneurinibacillus</taxon>
    </lineage>
</organism>
<keyword evidence="3" id="KW-1185">Reference proteome</keyword>
<dbReference type="RefSeq" id="WP_043065408.1">
    <property type="nucleotide sequence ID" value="NZ_BJOA01000337.1"/>
</dbReference>
<dbReference type="EMBL" id="FNED01000036">
    <property type="protein sequence ID" value="SDK03319.1"/>
    <property type="molecule type" value="Genomic_DNA"/>
</dbReference>
<gene>
    <name evidence="1" type="ORF">AF333_18175</name>
    <name evidence="2" type="ORF">SAMN04487909_13636</name>
</gene>
<accession>A0A0D1WDW1</accession>
<evidence type="ECO:0000313" key="3">
    <source>
        <dbReference type="Proteomes" id="UP000037269"/>
    </source>
</evidence>
<evidence type="ECO:0000313" key="2">
    <source>
        <dbReference type="EMBL" id="SDK03319.1"/>
    </source>
</evidence>